<evidence type="ECO:0000313" key="8">
    <source>
        <dbReference type="EMBL" id="VYT52358.1"/>
    </source>
</evidence>
<evidence type="ECO:0000313" key="6">
    <source>
        <dbReference type="EMBL" id="CUO35369.1"/>
    </source>
</evidence>
<evidence type="ECO:0000256" key="3">
    <source>
        <dbReference type="ARBA" id="ARBA00022691"/>
    </source>
</evidence>
<dbReference type="Proteomes" id="UP000095606">
    <property type="component" value="Unassembled WGS sequence"/>
</dbReference>
<dbReference type="GO" id="GO:0005737">
    <property type="term" value="C:cytoplasm"/>
    <property type="evidence" value="ECO:0007669"/>
    <property type="project" value="UniProtKB-SubCell"/>
</dbReference>
<organism evidence="6 9">
    <name type="scientific">Bacteroides faecis</name>
    <dbReference type="NCBI Taxonomy" id="674529"/>
    <lineage>
        <taxon>Bacteria</taxon>
        <taxon>Pseudomonadati</taxon>
        <taxon>Bacteroidota</taxon>
        <taxon>Bacteroidia</taxon>
        <taxon>Bacteroidales</taxon>
        <taxon>Bacteroidaceae</taxon>
        <taxon>Bacteroides</taxon>
    </lineage>
</organism>
<comment type="catalytic activity">
    <reaction evidence="5">
        <text>7-aminomethyl-7-carbaguanosine(34) in tRNA + S-adenosyl-L-methionine = epoxyqueuosine(34) in tRNA + adenine + L-methionine + 2 H(+)</text>
        <dbReference type="Rhea" id="RHEA:32155"/>
        <dbReference type="Rhea" id="RHEA-COMP:10342"/>
        <dbReference type="Rhea" id="RHEA-COMP:18582"/>
        <dbReference type="ChEBI" id="CHEBI:15378"/>
        <dbReference type="ChEBI" id="CHEBI:16708"/>
        <dbReference type="ChEBI" id="CHEBI:57844"/>
        <dbReference type="ChEBI" id="CHEBI:59789"/>
        <dbReference type="ChEBI" id="CHEBI:82833"/>
        <dbReference type="ChEBI" id="CHEBI:194443"/>
        <dbReference type="EC" id="2.4.99.17"/>
    </reaction>
</comment>
<keyword evidence="6" id="KW-0413">Isomerase</keyword>
<evidence type="ECO:0000256" key="1">
    <source>
        <dbReference type="ARBA" id="ARBA00022490"/>
    </source>
</evidence>
<evidence type="ECO:0000256" key="5">
    <source>
        <dbReference type="HAMAP-Rule" id="MF_00113"/>
    </source>
</evidence>
<dbReference type="PANTHER" id="PTHR30307:SF0">
    <property type="entry name" value="S-ADENOSYLMETHIONINE:TRNA RIBOSYLTRANSFERASE-ISOMERASE"/>
    <property type="match status" value="1"/>
</dbReference>
<keyword evidence="3 5" id="KW-0949">S-adenosyl-L-methionine</keyword>
<comment type="subcellular location">
    <subcellularLocation>
        <location evidence="5">Cytoplasm</location>
    </subcellularLocation>
</comment>
<evidence type="ECO:0000313" key="9">
    <source>
        <dbReference type="Proteomes" id="UP000095606"/>
    </source>
</evidence>
<protein>
    <recommendedName>
        <fullName evidence="5">S-adenosylmethionine:tRNA ribosyltransferase-isomerase</fullName>
        <ecNumber evidence="5">2.4.99.17</ecNumber>
    </recommendedName>
    <alternativeName>
        <fullName evidence="5">Queuosine biosynthesis protein QueA</fullName>
    </alternativeName>
</protein>
<comment type="similarity">
    <text evidence="5">Belongs to the QueA family.</text>
</comment>
<dbReference type="InterPro" id="IPR042118">
    <property type="entry name" value="QueA_dom1"/>
</dbReference>
<dbReference type="Proteomes" id="UP001060104">
    <property type="component" value="Chromosome"/>
</dbReference>
<evidence type="ECO:0000256" key="4">
    <source>
        <dbReference type="ARBA" id="ARBA00022785"/>
    </source>
</evidence>
<keyword evidence="10" id="KW-1185">Reference proteome</keyword>
<reference evidence="8" key="2">
    <citation type="submission" date="2019-11" db="EMBL/GenBank/DDBJ databases">
        <authorList>
            <person name="Feng L."/>
        </authorList>
    </citation>
    <scope>NUCLEOTIDE SEQUENCE</scope>
    <source>
        <strain evidence="8">BfaecisLFYP10</strain>
    </source>
</reference>
<dbReference type="HAMAP" id="MF_00113">
    <property type="entry name" value="QueA"/>
    <property type="match status" value="1"/>
</dbReference>
<keyword evidence="1 5" id="KW-0963">Cytoplasm</keyword>
<dbReference type="EMBL" id="CP103141">
    <property type="protein sequence ID" value="UVQ76543.1"/>
    <property type="molecule type" value="Genomic_DNA"/>
</dbReference>
<comment type="pathway">
    <text evidence="5">tRNA modification; tRNA-queuosine biosynthesis.</text>
</comment>
<dbReference type="Gene3D" id="2.40.10.240">
    <property type="entry name" value="QueA-like"/>
    <property type="match status" value="1"/>
</dbReference>
<dbReference type="FunFam" id="3.40.1780.10:FF:000005">
    <property type="entry name" value="S-adenosylmethionine:tRNA ribosyltransferase-isomerase"/>
    <property type="match status" value="1"/>
</dbReference>
<dbReference type="GO" id="GO:0051075">
    <property type="term" value="F:S-adenosylmethionine:tRNA ribosyltransferase-isomerase activity"/>
    <property type="evidence" value="ECO:0007669"/>
    <property type="project" value="UniProtKB-EC"/>
</dbReference>
<dbReference type="InterPro" id="IPR036100">
    <property type="entry name" value="QueA_sf"/>
</dbReference>
<dbReference type="EMBL" id="CZAE01000001">
    <property type="protein sequence ID" value="CUO35369.1"/>
    <property type="molecule type" value="Genomic_DNA"/>
</dbReference>
<dbReference type="Gene3D" id="3.40.1780.10">
    <property type="entry name" value="QueA-like"/>
    <property type="match status" value="1"/>
</dbReference>
<evidence type="ECO:0000256" key="2">
    <source>
        <dbReference type="ARBA" id="ARBA00022679"/>
    </source>
</evidence>
<reference evidence="7" key="3">
    <citation type="submission" date="2022-08" db="EMBL/GenBank/DDBJ databases">
        <title>Genome Sequencing of Bacteroides fragilis Group Isolates with Nanopore Technology.</title>
        <authorList>
            <person name="Tisza M.J."/>
            <person name="Smith D."/>
            <person name="Dekker J.P."/>
        </authorList>
    </citation>
    <scope>NUCLEOTIDE SEQUENCE</scope>
    <source>
        <strain evidence="7">BFG-527</strain>
    </source>
</reference>
<dbReference type="SUPFAM" id="SSF111337">
    <property type="entry name" value="QueA-like"/>
    <property type="match status" value="1"/>
</dbReference>
<evidence type="ECO:0000313" key="7">
    <source>
        <dbReference type="EMBL" id="UVQ76543.1"/>
    </source>
</evidence>
<dbReference type="GeneID" id="69588762"/>
<dbReference type="InterPro" id="IPR042119">
    <property type="entry name" value="QueA_dom2"/>
</dbReference>
<keyword evidence="4 5" id="KW-0671">Queuosine biosynthesis</keyword>
<dbReference type="EC" id="2.4.99.17" evidence="5"/>
<reference evidence="6 9" key="1">
    <citation type="submission" date="2015-09" db="EMBL/GenBank/DDBJ databases">
        <authorList>
            <consortium name="Pathogen Informatics"/>
        </authorList>
    </citation>
    <scope>NUCLEOTIDE SEQUENCE [LARGE SCALE GENOMIC DNA]</scope>
    <source>
        <strain evidence="6 9">2789STDY5834846</strain>
    </source>
</reference>
<accession>A0A6N2XGA9</accession>
<dbReference type="InterPro" id="IPR003699">
    <property type="entry name" value="QueA"/>
</dbReference>
<dbReference type="PANTHER" id="PTHR30307">
    <property type="entry name" value="S-ADENOSYLMETHIONINE:TRNA RIBOSYLTRANSFERASE-ISOMERASE"/>
    <property type="match status" value="1"/>
</dbReference>
<sequence>MKEDPRHIHISEYNYPLPDERIAKFPLTVRDQSKLLVYRHGEVTEDVFTSLPDYLPKGSLMVFNNTKVIQARLHFRKETGALIEVFCLEPIQPNDYVLNFQQTEHAAWLCMIGNLKKWKDGALKREMTVKGFTITLTATRGECRGTSHWIDFSWNNPEVTFADILEVFGELPIPPYLNRDTEESDKETYQTVYSKIKGSVAAPTAGLHFTPRVLEALQEKGIDLEELTLHVGAGTFKPVKSEEIEGHEMHTEYISVNRATIKKLIDHDGCAVAVGTTSVRTLESLYHIGVTLAENPDATEEELHVRQWQPYEKYDQIPPVVALQKILGYLDRNGLETLHSSTQIIIAPGYQYKIVKAMVTNFHQPQSTLLLLVSAFVKGNWRTIYDYALSHDFRFLSYGDSSLLIP</sequence>
<accession>A0A174EG02</accession>
<dbReference type="EMBL" id="CACRSZ010000091">
    <property type="protein sequence ID" value="VYT52358.1"/>
    <property type="molecule type" value="Genomic_DNA"/>
</dbReference>
<dbReference type="UniPathway" id="UPA00392"/>
<comment type="subunit">
    <text evidence="5">Monomer.</text>
</comment>
<keyword evidence="8" id="KW-0328">Glycosyltransferase</keyword>
<dbReference type="GO" id="GO:0008616">
    <property type="term" value="P:tRNA queuosine(34) biosynthetic process"/>
    <property type="evidence" value="ECO:0007669"/>
    <property type="project" value="UniProtKB-UniRule"/>
</dbReference>
<evidence type="ECO:0000313" key="10">
    <source>
        <dbReference type="Proteomes" id="UP001060104"/>
    </source>
</evidence>
<proteinExistence type="inferred from homology"/>
<keyword evidence="2 5" id="KW-0808">Transferase</keyword>
<dbReference type="AlphaFoldDB" id="A0A174EG02"/>
<name>A0A174EG02_9BACE</name>
<dbReference type="Pfam" id="PF02547">
    <property type="entry name" value="Queuosine_synth"/>
    <property type="match status" value="1"/>
</dbReference>
<comment type="function">
    <text evidence="5">Transfers and isomerizes the ribose moiety from AdoMet to the 7-aminomethyl group of 7-deazaguanine (preQ1-tRNA) to give epoxyqueuosine (oQ-tRNA).</text>
</comment>
<dbReference type="RefSeq" id="WP_055268563.1">
    <property type="nucleotide sequence ID" value="NZ_CACRSZ010000091.1"/>
</dbReference>
<gene>
    <name evidence="6" type="primary">queA_1</name>
    <name evidence="5" type="synonym">queA</name>
    <name evidence="8" type="synonym">queA_2</name>
    <name evidence="8" type="ORF">BFLFYP10_04291</name>
    <name evidence="6" type="ORF">ERS852461_00080</name>
    <name evidence="7" type="ORF">NXY30_09315</name>
</gene>